<feature type="chain" id="PRO_5040743738" evidence="3">
    <location>
        <begin position="26"/>
        <end position="677"/>
    </location>
</feature>
<evidence type="ECO:0000313" key="5">
    <source>
        <dbReference type="Proteomes" id="UP001149165"/>
    </source>
</evidence>
<dbReference type="Pfam" id="PF14269">
    <property type="entry name" value="Arylsulfotran_2"/>
    <property type="match status" value="1"/>
</dbReference>
<keyword evidence="5" id="KW-1185">Reference proteome</keyword>
<dbReference type="EMBL" id="JAPQKH010000003">
    <property type="protein sequence ID" value="KAJ5109062.1"/>
    <property type="molecule type" value="Genomic_DNA"/>
</dbReference>
<sequence>MVHSNWTWCTTVLALSLSFARTVYSDFVSTDYNGYNDGDLGHRPHLEFQSSSEFAPILQVNTWNFDALSSAGSHIFIKHDGNDTIPIASPLILDAKDLSAVYMNRTFENVFGTRIQENMGKKYLTFWEGQKGDGIGDGYGLAFDETYQLVYKVWAQNLRVHSDLHEFAFTGNGTALVTGVDRRYIEGKDYDSSWGIPEGLDLLDAVFQEIKLDTNEVVFDWRALDHINPMESFEPRAAGWDAYHLNSIEKTKAGNYLISIRHTHSLLLIDGQTGDIIWTLGGPHNNFTELTAANGSEYAEPVLTMAWQHHARFVPGTDETELTLFDNHVKETSHGECSDDCSRGLHIAINETATPPTVQLLREYQHPTRLQAQSQGSVQALGGAAQKSLGNVFIGWGRCPSFTEHTADGETVIDVQFSPWHSRDIPDALDNYRAYKMDWVGTPWWDPVIAPKRSSDGELLVYASWNGATEVSEWVVRGFPEGTVLDNKKKGDVVGRSRRTGFETRLVIEEKKGSKEVNWGYLWAEALDINGKVLRSSELVDLGTMDLDIAVDVYDESNSTFSGILAAERVAAQERKKKEAARVSKTRVALLATGLSLSFVVGLAAGVFWWYRSKDYNRLDAEDFALEAEGFALGSDDEYSDHDDDENGGNDDARHSFADHHRSSREEESQRLVSKGS</sequence>
<gene>
    <name evidence="4" type="ORF">N7456_005737</name>
</gene>
<dbReference type="PANTHER" id="PTHR35340:SF5">
    <property type="entry name" value="ASST-DOMAIN-CONTAINING PROTEIN"/>
    <property type="match status" value="1"/>
</dbReference>
<proteinExistence type="predicted"/>
<comment type="caution">
    <text evidence="4">The sequence shown here is derived from an EMBL/GenBank/DDBJ whole genome shotgun (WGS) entry which is preliminary data.</text>
</comment>
<accession>A0A9W9FZ28</accession>
<reference evidence="4" key="2">
    <citation type="journal article" date="2023" name="IMA Fungus">
        <title>Comparative genomic study of the Penicillium genus elucidates a diverse pangenome and 15 lateral gene transfer events.</title>
        <authorList>
            <person name="Petersen C."/>
            <person name="Sorensen T."/>
            <person name="Nielsen M.R."/>
            <person name="Sondergaard T.E."/>
            <person name="Sorensen J.L."/>
            <person name="Fitzpatrick D.A."/>
            <person name="Frisvad J.C."/>
            <person name="Nielsen K.L."/>
        </authorList>
    </citation>
    <scope>NUCLEOTIDE SEQUENCE</scope>
    <source>
        <strain evidence="4">IBT 30069</strain>
    </source>
</reference>
<dbReference type="InterPro" id="IPR039535">
    <property type="entry name" value="ASST-like"/>
</dbReference>
<keyword evidence="3" id="KW-0732">Signal</keyword>
<dbReference type="AlphaFoldDB" id="A0A9W9FZ28"/>
<protein>
    <submittedName>
        <fullName evidence="4">Arylsulfotransferase</fullName>
    </submittedName>
</protein>
<dbReference type="PANTHER" id="PTHR35340">
    <property type="entry name" value="PQQ ENZYME REPEAT PROTEIN-RELATED"/>
    <property type="match status" value="1"/>
</dbReference>
<feature type="compositionally biased region" description="Acidic residues" evidence="1">
    <location>
        <begin position="635"/>
        <end position="649"/>
    </location>
</feature>
<evidence type="ECO:0000256" key="2">
    <source>
        <dbReference type="SAM" id="Phobius"/>
    </source>
</evidence>
<reference evidence="4" key="1">
    <citation type="submission" date="2022-11" db="EMBL/GenBank/DDBJ databases">
        <authorList>
            <person name="Petersen C."/>
        </authorList>
    </citation>
    <scope>NUCLEOTIDE SEQUENCE</scope>
    <source>
        <strain evidence="4">IBT 30069</strain>
    </source>
</reference>
<dbReference type="Proteomes" id="UP001149165">
    <property type="component" value="Unassembled WGS sequence"/>
</dbReference>
<feature type="region of interest" description="Disordered" evidence="1">
    <location>
        <begin position="634"/>
        <end position="677"/>
    </location>
</feature>
<feature type="compositionally biased region" description="Basic and acidic residues" evidence="1">
    <location>
        <begin position="651"/>
        <end position="670"/>
    </location>
</feature>
<keyword evidence="2" id="KW-1133">Transmembrane helix</keyword>
<evidence type="ECO:0000256" key="1">
    <source>
        <dbReference type="SAM" id="MobiDB-lite"/>
    </source>
</evidence>
<keyword evidence="2" id="KW-0812">Transmembrane</keyword>
<feature type="signal peptide" evidence="3">
    <location>
        <begin position="1"/>
        <end position="25"/>
    </location>
</feature>
<dbReference type="InterPro" id="IPR053143">
    <property type="entry name" value="Arylsulfate_ST"/>
</dbReference>
<organism evidence="4 5">
    <name type="scientific">Penicillium angulare</name>
    <dbReference type="NCBI Taxonomy" id="116970"/>
    <lineage>
        <taxon>Eukaryota</taxon>
        <taxon>Fungi</taxon>
        <taxon>Dikarya</taxon>
        <taxon>Ascomycota</taxon>
        <taxon>Pezizomycotina</taxon>
        <taxon>Eurotiomycetes</taxon>
        <taxon>Eurotiomycetidae</taxon>
        <taxon>Eurotiales</taxon>
        <taxon>Aspergillaceae</taxon>
        <taxon>Penicillium</taxon>
    </lineage>
</organism>
<dbReference type="OrthoDB" id="5427350at2759"/>
<evidence type="ECO:0000256" key="3">
    <source>
        <dbReference type="SAM" id="SignalP"/>
    </source>
</evidence>
<name>A0A9W9FZ28_9EURO</name>
<keyword evidence="2" id="KW-0472">Membrane</keyword>
<feature type="transmembrane region" description="Helical" evidence="2">
    <location>
        <begin position="588"/>
        <end position="611"/>
    </location>
</feature>
<evidence type="ECO:0000313" key="4">
    <source>
        <dbReference type="EMBL" id="KAJ5109062.1"/>
    </source>
</evidence>